<evidence type="ECO:0000313" key="2">
    <source>
        <dbReference type="EMBL" id="CAE7883416.1"/>
    </source>
</evidence>
<reference evidence="2" key="1">
    <citation type="submission" date="2021-02" db="EMBL/GenBank/DDBJ databases">
        <authorList>
            <person name="Dougan E. K."/>
            <person name="Rhodes N."/>
            <person name="Thang M."/>
            <person name="Chan C."/>
        </authorList>
    </citation>
    <scope>NUCLEOTIDE SEQUENCE</scope>
</reference>
<keyword evidence="3" id="KW-1185">Reference proteome</keyword>
<comment type="caution">
    <text evidence="2">The sequence shown here is derived from an EMBL/GenBank/DDBJ whole genome shotgun (WGS) entry which is preliminary data.</text>
</comment>
<protein>
    <submittedName>
        <fullName evidence="2">Prkg1 protein</fullName>
    </submittedName>
</protein>
<proteinExistence type="predicted"/>
<keyword evidence="1" id="KW-1133">Transmembrane helix</keyword>
<keyword evidence="1" id="KW-0472">Membrane</keyword>
<organism evidence="2 3">
    <name type="scientific">Symbiodinium necroappetens</name>
    <dbReference type="NCBI Taxonomy" id="1628268"/>
    <lineage>
        <taxon>Eukaryota</taxon>
        <taxon>Sar</taxon>
        <taxon>Alveolata</taxon>
        <taxon>Dinophyceae</taxon>
        <taxon>Suessiales</taxon>
        <taxon>Symbiodiniaceae</taxon>
        <taxon>Symbiodinium</taxon>
    </lineage>
</organism>
<name>A0A813AVY9_9DINO</name>
<sequence length="2618" mass="282458">MRAALRKVLPWSDSNNCLAPDANTGVPPVNIADPFGRSGSPDPTTFALFPSSMQVACATSPDGNAAFLTLSEGLVEISRFYAFRNLALSDHYVALQRVSSVSTVCACAVRWLTPPRGFELMASVPRTSRGVLVKASAICVGESIFLGVDYTFSQCQAACSQRDSCEFFRVGIGDRSGECIQESTSDGSMPCQDFLPDDSFSVYRVTPTGNCFRFLLTEDGAQRSDVDCSLEQRSALELGQGFAADPGVSTVAVFGLRVGAPAMAIEKLYVATLAVRNPTQTPEQSVWTLQSFSQTLLISEALLEDGSADGFALLAALDRLELQVLPEAEKHKAGAEVELSFIWAPSEPVIPASDVIEVQLPSWLQVSAAVCSSLGTPQSADYTLTACSLPGQSTLQFSITGPAEALAQALNRQAAQMLSLADLSESWRPKEAPSSQLLALVLGLGSASLSLGLCSVLLPPLSALSVPGGFATKTLVGFCGLSGCLGFLMAETVILRSAEELSCQSRHQFNAITLQVFGALTLLPVSAHVAAQHYLAKLGVLAANMWLMRSAQCLMLEVDKQSQIFVRCWGKHRGQRTEEKSCVDRCSAFLTGGNVASNAVVAKTGSQSFAMFSADHSHQLLTSATLSGSHHCEGSRLDFHLVATNPDAAAVAAVSFATGHICSYRRDFAISGGHIRFGVGGITWTPEQCCQRNLKIRNVLAAERFSEAHAVQLAMPFLRLELGRCLIAGMQQSLPQFAVAGHFPTTLEVTFQVATPGADQVWIDTLSGGSPMDFASVQCTMAVDGGADAGSSPELFGQISCFPGGQIETEISDNRVTQQAQLRAEFVSTFLPDQRYTLKLELVRMGFLAGPVVAAVATSTASSSADASDFSQAFLLDRSSLEDQGDEQLYLAGQLVLQAPGSGSFVSLSATAEFGTSLFLAADRVHYLTLGFALQAALPKGGRLVLYPAAGIGVAADVVLGLAATNVRMSTALKDIGGADDVFQNSQRLSLPSPSYTARLDVVFQASGEVNESLIALPAEQPLSIQLRVQTRFVAAGSGWLLLTALREDWSVDRQSVTNTNLEVLGQNTCIPPARFNGPNRSWSHCRVGQHGIMRAIALIVLWNTSRILSSAWLTDENWQEETAGKVLLVRFGSACHCTDDAPVDWTALILQYSGHSRLLATDVNCRLARDICGLLNVTSFPAIMYGSAYGLRQYDGSVSELSDFAQVLSATCSPERPDLCATDLQRRLHELAGSTLEDLDSQLKDNKEKQDVVTNDLRFAMAKLQADFESARAHLSPTELPPLILGRESLFQKVAMAVVCTLFLPVHTKMYEGHSLCQAEWASRHAAAAEERLMMQKAARTDQVGGKAAIAVRMCWARGCFGIQHQALCGALNIFLREALIQATFRVTPVLDIPAGSFLRVRAPSGFVWAADCVEGSGPGGLVEPGQCWRDSSEPSATLLELHSAMQAKASYELLMQVLTPAMLQPPNLWELAALSLITQGPAPITTTSTVPPGLVGSPSAVNLSAEVVRDPRERHADVVPQQVIRLTGFQLSGLEAWLQPLRQPEVNGQLMLLSFRLALLLDELRLATLPLPLVLSAPQGVTVSCAWSEQGQGGDALNYGNISVSWRLLATQQRSALLSRCSPQDASGDSSLLLELEAPPSSGNEAPGEWLALPISVSSAQETFASEQTWSLRVGDDLAEVRTLHTSPRRIVHPSSPPRASLAAALACTAFCAAVAGEHQELPAAAALAVDRGSGIRVQLALALPKAPPTRASRLVASRLASAFRQGVRSSDFADAAEAALVDFVRITAPAPLRWLDNCRVTNTSMISSARWRCLCYGSEAYEEKTFSQQLEMCVPEKSPGPWAAVNLGVLTWSIAVLVLIFLDSNKLDEFRTQMYLFWSFTTTFVWVLEVGLSVWHVGKESSFREAAELVVAAYLTYVTAVVMWKHWCRPDKQVEGEVLDVGTTVAAYLYASEETCLLTWKQWRPALRCAEAEEGFERPKVYTLGYTSEPALPLREVLQIQGVTLADSAEAETSVRLPFSSTWVASLFEDGALVSQQLMENHEGQGVLHLVSALPDGDEANETLQGEGNTTTALEDGTVTLPEDAVDLEECVEQEVSHFPCPVGMFAHGVRVVRLGGAGSWMDSLQLLCSQELDVGTNHTQWQTLAGTTGLAGNRQILSFTDAGENAEVEVLRCDERASSLLVGVRLALWRRRKAAGLAAACAAWAQVERIIAWDSEAHEELEPEVASMELETGANCTGLVPINGSERWASCQGMSNLKPCPDPEMCCCNEDFQYVEALGSCEPCAAGEASERPRRLCPPGTAVIGFYAGIASSEGSRHQAVGSDLLISTICSIRVSCGPLEVRHWAGDPSMIGSVVVARWDPPVQEAGDLELPGLANLGELEWWHYAAAGGALLLVLYCIYRCCRTSQPTVYGDVQTGTKSSWTTFKGAMKLPFQVVWRYLLRPSGSLVLRMLEPIWVRVLRPLLRWMAATRVARLLAGIARRLWRVLTCCCPCLRRLEKMSLRETLKAARDPMAASKTTRARVARQWELRRQLMSGTFDAQKAKDDLLGQLKRGEIDEKELGARQREIDELLAKSQAMTSKTSLKDRVKNLKSQGPALMSLLQAAASSWSGAR</sequence>
<gene>
    <name evidence="2" type="primary">Prkg1</name>
    <name evidence="2" type="ORF">SNEC2469_LOCUS29087</name>
</gene>
<evidence type="ECO:0000256" key="1">
    <source>
        <dbReference type="SAM" id="Phobius"/>
    </source>
</evidence>
<evidence type="ECO:0000313" key="3">
    <source>
        <dbReference type="Proteomes" id="UP000601435"/>
    </source>
</evidence>
<keyword evidence="1" id="KW-0812">Transmembrane</keyword>
<accession>A0A813AVY9</accession>
<feature type="transmembrane region" description="Helical" evidence="1">
    <location>
        <begin position="1845"/>
        <end position="1865"/>
    </location>
</feature>
<dbReference type="EMBL" id="CAJNJA010064585">
    <property type="protein sequence ID" value="CAE7883416.1"/>
    <property type="molecule type" value="Genomic_DNA"/>
</dbReference>
<dbReference type="OrthoDB" id="435628at2759"/>
<feature type="transmembrane region" description="Helical" evidence="1">
    <location>
        <begin position="1877"/>
        <end position="1898"/>
    </location>
</feature>
<dbReference type="Proteomes" id="UP000601435">
    <property type="component" value="Unassembled WGS sequence"/>
</dbReference>